<accession>A0A6J1HGX7</accession>
<gene>
    <name evidence="3 4" type="primary">LOC111463451</name>
</gene>
<keyword evidence="2" id="KW-1185">Reference proteome</keyword>
<protein>
    <submittedName>
        <fullName evidence="3 4">Uncharacterized protein LOC111463451</fullName>
    </submittedName>
</protein>
<dbReference type="GO" id="GO:0003689">
    <property type="term" value="F:DNA clamp loader activity"/>
    <property type="evidence" value="ECO:0007669"/>
    <property type="project" value="TreeGrafter"/>
</dbReference>
<sequence>MCPALNLMKQRKDGYEPSDTETEWQESPWNDPKAKKLVLDYNNRRADSAASKKFSTAANISPPGSRRNNGKTPHRPAKDDSVLVMHQRNISPLSRAERRRHKSPFKAGAEEIGSSSMRSRKEEKLTYSHGSNRISQKPNHNRRSVTAPRLRTRDEHMSAVNDLSQRRDRAAPSLQVNSILHQSKEVSQVNSLSVGEMNEMIADGRVHRGSIFNEPMVESTGSISPGDIFFSRDGMAIGMNNNATGKRNAFKNYISPRPNFVSKKNDDTYNQVEVNANGRGVTSAGTGLSTTTTNSAAVSRENSSRISTESSKISDVSGRTSESTRRFIASRRKKKNEMWFSCMRNGPCRTTKSPEKREFDEATFIERANVVEYLKPFWADKHRPVSLSGFAFHKPEAQTLKQLVLQDSFPHILFKGPRGSGKRVLIMALLREIYGDSCWNVSHDLRRFQIQERKLTQVFVPLTSSAHHVELNLSSEANAKYALLGLAKEIGSEYSINVEARNLNPKASFKVVILLDVDKAVEDIQHLLRWIMDGYKDACKVVLCCDNDTGILDSVISRCKVIKINPPVTHEIIDVLIQIAKKEEFDVPMNFASKIATKAKQNLRKAIMALEACKAHNYPFSDDQPIPIGWEEAVVELAAHILEDPTNPRLHLVKEKIQKLLVESVHPKLILQKLVEEFLKRIELRSRRELYYWHAYYNKRLPTETGTGALPKLEEFVAKFMSMYRKSSTNLVYDR</sequence>
<organism evidence="2 4">
    <name type="scientific">Cucurbita moschata</name>
    <name type="common">Winter crookneck squash</name>
    <name type="synonym">Cucurbita pepo var. moschata</name>
    <dbReference type="NCBI Taxonomy" id="3662"/>
    <lineage>
        <taxon>Eukaryota</taxon>
        <taxon>Viridiplantae</taxon>
        <taxon>Streptophyta</taxon>
        <taxon>Embryophyta</taxon>
        <taxon>Tracheophyta</taxon>
        <taxon>Spermatophyta</taxon>
        <taxon>Magnoliopsida</taxon>
        <taxon>eudicotyledons</taxon>
        <taxon>Gunneridae</taxon>
        <taxon>Pentapetalae</taxon>
        <taxon>rosids</taxon>
        <taxon>fabids</taxon>
        <taxon>Cucurbitales</taxon>
        <taxon>Cucurbitaceae</taxon>
        <taxon>Cucurbiteae</taxon>
        <taxon>Cucurbita</taxon>
    </lineage>
</organism>
<dbReference type="SUPFAM" id="SSF52540">
    <property type="entry name" value="P-loop containing nucleoside triphosphate hydrolases"/>
    <property type="match status" value="1"/>
</dbReference>
<dbReference type="FunFam" id="1.10.8.60:FF:000030">
    <property type="entry name" value="replication factor C subunit 3"/>
    <property type="match status" value="1"/>
</dbReference>
<dbReference type="PANTHER" id="PTHR11669">
    <property type="entry name" value="REPLICATION FACTOR C / DNA POLYMERASE III GAMMA-TAU SUBUNIT"/>
    <property type="match status" value="1"/>
</dbReference>
<feature type="region of interest" description="Disordered" evidence="1">
    <location>
        <begin position="1"/>
        <end position="33"/>
    </location>
</feature>
<feature type="compositionally biased region" description="Low complexity" evidence="1">
    <location>
        <begin position="280"/>
        <end position="314"/>
    </location>
</feature>
<feature type="compositionally biased region" description="Polar residues" evidence="1">
    <location>
        <begin position="128"/>
        <end position="138"/>
    </location>
</feature>
<evidence type="ECO:0000256" key="1">
    <source>
        <dbReference type="SAM" id="MobiDB-lite"/>
    </source>
</evidence>
<proteinExistence type="predicted"/>
<dbReference type="InterPro" id="IPR027417">
    <property type="entry name" value="P-loop_NTPase"/>
</dbReference>
<dbReference type="SUPFAM" id="SSF48019">
    <property type="entry name" value="post-AAA+ oligomerization domain-like"/>
    <property type="match status" value="1"/>
</dbReference>
<evidence type="ECO:0000313" key="3">
    <source>
        <dbReference type="RefSeq" id="XP_022963157.1"/>
    </source>
</evidence>
<dbReference type="GO" id="GO:0003677">
    <property type="term" value="F:DNA binding"/>
    <property type="evidence" value="ECO:0007669"/>
    <property type="project" value="InterPro"/>
</dbReference>
<dbReference type="Proteomes" id="UP000504609">
    <property type="component" value="Unplaced"/>
</dbReference>
<feature type="region of interest" description="Disordered" evidence="1">
    <location>
        <begin position="46"/>
        <end position="149"/>
    </location>
</feature>
<dbReference type="GO" id="GO:0006281">
    <property type="term" value="P:DNA repair"/>
    <property type="evidence" value="ECO:0007669"/>
    <property type="project" value="TreeGrafter"/>
</dbReference>
<dbReference type="GeneID" id="111463451"/>
<dbReference type="PANTHER" id="PTHR11669:SF25">
    <property type="entry name" value="OS02G0704966 PROTEIN"/>
    <property type="match status" value="1"/>
</dbReference>
<evidence type="ECO:0000313" key="2">
    <source>
        <dbReference type="Proteomes" id="UP000504609"/>
    </source>
</evidence>
<dbReference type="Gene3D" id="1.10.8.60">
    <property type="match status" value="1"/>
</dbReference>
<dbReference type="GO" id="GO:0006261">
    <property type="term" value="P:DNA-templated DNA replication"/>
    <property type="evidence" value="ECO:0007669"/>
    <property type="project" value="TreeGrafter"/>
</dbReference>
<reference evidence="3 4" key="1">
    <citation type="submission" date="2025-04" db="UniProtKB">
        <authorList>
            <consortium name="RefSeq"/>
        </authorList>
    </citation>
    <scope>IDENTIFICATION</scope>
    <source>
        <tissue evidence="3 4">Young leaves</tissue>
    </source>
</reference>
<dbReference type="Pfam" id="PF21960">
    <property type="entry name" value="RCF1-5-like_lid"/>
    <property type="match status" value="1"/>
</dbReference>
<dbReference type="RefSeq" id="XP_022963157.1">
    <property type="nucleotide sequence ID" value="XM_023107389.1"/>
</dbReference>
<dbReference type="InterPro" id="IPR050238">
    <property type="entry name" value="DNA_Rep/Repair_Clamp_Loader"/>
</dbReference>
<dbReference type="Gene3D" id="1.20.272.10">
    <property type="match status" value="1"/>
</dbReference>
<dbReference type="KEGG" id="cmos:111463451"/>
<dbReference type="Pfam" id="PF22534">
    <property type="entry name" value="RFC_C"/>
    <property type="match status" value="1"/>
</dbReference>
<dbReference type="GO" id="GO:0005663">
    <property type="term" value="C:DNA replication factor C complex"/>
    <property type="evidence" value="ECO:0007669"/>
    <property type="project" value="TreeGrafter"/>
</dbReference>
<dbReference type="GO" id="GO:0005634">
    <property type="term" value="C:nucleus"/>
    <property type="evidence" value="ECO:0007669"/>
    <property type="project" value="TreeGrafter"/>
</dbReference>
<dbReference type="Gene3D" id="3.40.50.300">
    <property type="entry name" value="P-loop containing nucleotide triphosphate hydrolases"/>
    <property type="match status" value="1"/>
</dbReference>
<dbReference type="InterPro" id="IPR008921">
    <property type="entry name" value="DNA_pol3_clamp-load_cplx_C"/>
</dbReference>
<evidence type="ECO:0000313" key="4">
    <source>
        <dbReference type="RefSeq" id="XP_022963158.1"/>
    </source>
</evidence>
<dbReference type="AlphaFoldDB" id="A0A6J1HGX7"/>
<feature type="region of interest" description="Disordered" evidence="1">
    <location>
        <begin position="278"/>
        <end position="319"/>
    </location>
</feature>
<dbReference type="RefSeq" id="XP_022963158.1">
    <property type="nucleotide sequence ID" value="XM_023107390.1"/>
</dbReference>
<name>A0A6J1HGX7_CUCMO</name>